<dbReference type="Proteomes" id="UP000263040">
    <property type="component" value="Chromosome"/>
</dbReference>
<feature type="transmembrane region" description="Helical" evidence="1">
    <location>
        <begin position="197"/>
        <end position="213"/>
    </location>
</feature>
<feature type="transmembrane region" description="Helical" evidence="1">
    <location>
        <begin position="220"/>
        <end position="243"/>
    </location>
</feature>
<keyword evidence="1" id="KW-0472">Membrane</keyword>
<dbReference type="RefSeq" id="WP_118887040.1">
    <property type="nucleotide sequence ID" value="NZ_CP032100.1"/>
</dbReference>
<dbReference type="KEGG" id="asui:ASUIS_1988"/>
<dbReference type="AlphaFoldDB" id="A0AAD0WR63"/>
<evidence type="ECO:0000256" key="1">
    <source>
        <dbReference type="SAM" id="Phobius"/>
    </source>
</evidence>
<feature type="transmembrane region" description="Helical" evidence="1">
    <location>
        <begin position="99"/>
        <end position="119"/>
    </location>
</feature>
<dbReference type="EMBL" id="CP032100">
    <property type="protein sequence ID" value="AXX90449.1"/>
    <property type="molecule type" value="Genomic_DNA"/>
</dbReference>
<keyword evidence="1" id="KW-0812">Transmembrane</keyword>
<feature type="transmembrane region" description="Helical" evidence="1">
    <location>
        <begin position="318"/>
        <end position="339"/>
    </location>
</feature>
<feature type="transmembrane region" description="Helical" evidence="1">
    <location>
        <begin position="49"/>
        <end position="68"/>
    </location>
</feature>
<evidence type="ECO:0000313" key="2">
    <source>
        <dbReference type="EMBL" id="AXX90449.1"/>
    </source>
</evidence>
<proteinExistence type="predicted"/>
<reference evidence="2 3" key="1">
    <citation type="submission" date="2018-08" db="EMBL/GenBank/DDBJ databases">
        <title>Complete genome of the Arcobacter suis type strain LMG 26152.</title>
        <authorList>
            <person name="Miller W.G."/>
            <person name="Yee E."/>
            <person name="Bono J.L."/>
        </authorList>
    </citation>
    <scope>NUCLEOTIDE SEQUENCE [LARGE SCALE GENOMIC DNA]</scope>
    <source>
        <strain evidence="2 3">CECT 7833</strain>
    </source>
</reference>
<sequence>MNNKIGISKFGLLTTFSFFILSFLGRILFPFGDEPDFEVRAPGVLYDEHLWWSPYYLLHDLFLYLNPISSCQMIESRISLYIDIGADCFESIEQITIRLFITLLLISPLLFAITFRKIFISIMDKLNFKLTKKDWNNRLDALSLSLIFPSMIYYLGVFSEEQFTLILSLYIFLFWRFSITILFLVTLIVLIDVGNGIVVFTFIIFAYLFIWIYQKFNFKVSILFMLSIILFAYITGISLLIYLNDMIFLSSKIQSMYENAIVAYDKYPILLRPIITYMTAVFMTANGIKVVIVYILFGVLFCYMLIKLVKNYNHYKQYNYNLILFYNVFTVILFFIFMFPDYTFAKYYMFMMPFILMIFLFVFNKFNVYKIVLFGNFVIFIHLIIYRL</sequence>
<feature type="transmembrane region" description="Helical" evidence="1">
    <location>
        <begin position="274"/>
        <end position="306"/>
    </location>
</feature>
<feature type="transmembrane region" description="Helical" evidence="1">
    <location>
        <begin position="139"/>
        <end position="157"/>
    </location>
</feature>
<feature type="transmembrane region" description="Helical" evidence="1">
    <location>
        <begin position="169"/>
        <end position="191"/>
    </location>
</feature>
<keyword evidence="3" id="KW-1185">Reference proteome</keyword>
<name>A0AAD0WR63_9BACT</name>
<feature type="transmembrane region" description="Helical" evidence="1">
    <location>
        <begin position="12"/>
        <end position="29"/>
    </location>
</feature>
<feature type="transmembrane region" description="Helical" evidence="1">
    <location>
        <begin position="368"/>
        <end position="386"/>
    </location>
</feature>
<accession>A0AAD0WR63</accession>
<protein>
    <submittedName>
        <fullName evidence="2">Membrane protein</fullName>
    </submittedName>
</protein>
<gene>
    <name evidence="2" type="ORF">ASUIS_1988</name>
</gene>
<evidence type="ECO:0000313" key="3">
    <source>
        <dbReference type="Proteomes" id="UP000263040"/>
    </source>
</evidence>
<keyword evidence="1" id="KW-1133">Transmembrane helix</keyword>
<organism evidence="2 3">
    <name type="scientific">Arcobacter suis CECT 7833</name>
    <dbReference type="NCBI Taxonomy" id="663365"/>
    <lineage>
        <taxon>Bacteria</taxon>
        <taxon>Pseudomonadati</taxon>
        <taxon>Campylobacterota</taxon>
        <taxon>Epsilonproteobacteria</taxon>
        <taxon>Campylobacterales</taxon>
        <taxon>Arcobacteraceae</taxon>
        <taxon>Arcobacter</taxon>
    </lineage>
</organism>
<feature type="transmembrane region" description="Helical" evidence="1">
    <location>
        <begin position="345"/>
        <end position="363"/>
    </location>
</feature>